<accession>A0A6J8C2Z4</accession>
<reference evidence="2 3" key="1">
    <citation type="submission" date="2020-06" db="EMBL/GenBank/DDBJ databases">
        <authorList>
            <person name="Li R."/>
            <person name="Bekaert M."/>
        </authorList>
    </citation>
    <scope>NUCLEOTIDE SEQUENCE [LARGE SCALE GENOMIC DNA]</scope>
    <source>
        <strain evidence="3">wild</strain>
    </source>
</reference>
<dbReference type="AlphaFoldDB" id="A0A6J8C2Z4"/>
<sequence>MYCWDRSQKAGIGEDRLVIALEPEIASIYCQHLPQSKITGVPDRFSVADGTKYLVVDLVGGTVDITAHHKINMENLEELSRASGGACGEHTVGYMDLMKDFEKFKRQSNSTPDHGKIINFTIPLNQLDSLCQRFLEKDFKTAFQEFLEDEKEENKGISKQESELSDNVKKDKIQKG</sequence>
<dbReference type="OrthoDB" id="6135436at2759"/>
<evidence type="ECO:0000313" key="3">
    <source>
        <dbReference type="Proteomes" id="UP000507470"/>
    </source>
</evidence>
<evidence type="ECO:0000313" key="2">
    <source>
        <dbReference type="EMBL" id="CAC5389901.1"/>
    </source>
</evidence>
<dbReference type="Proteomes" id="UP000507470">
    <property type="component" value="Unassembled WGS sequence"/>
</dbReference>
<evidence type="ECO:0000256" key="1">
    <source>
        <dbReference type="SAM" id="MobiDB-lite"/>
    </source>
</evidence>
<protein>
    <submittedName>
        <fullName evidence="2">Uncharacterized protein</fullName>
    </submittedName>
</protein>
<feature type="region of interest" description="Disordered" evidence="1">
    <location>
        <begin position="149"/>
        <end position="176"/>
    </location>
</feature>
<name>A0A6J8C2Z4_MYTCO</name>
<keyword evidence="3" id="KW-1185">Reference proteome</keyword>
<organism evidence="2 3">
    <name type="scientific">Mytilus coruscus</name>
    <name type="common">Sea mussel</name>
    <dbReference type="NCBI Taxonomy" id="42192"/>
    <lineage>
        <taxon>Eukaryota</taxon>
        <taxon>Metazoa</taxon>
        <taxon>Spiralia</taxon>
        <taxon>Lophotrochozoa</taxon>
        <taxon>Mollusca</taxon>
        <taxon>Bivalvia</taxon>
        <taxon>Autobranchia</taxon>
        <taxon>Pteriomorphia</taxon>
        <taxon>Mytilida</taxon>
        <taxon>Mytiloidea</taxon>
        <taxon>Mytilidae</taxon>
        <taxon>Mytilinae</taxon>
        <taxon>Mytilus</taxon>
    </lineage>
</organism>
<feature type="compositionally biased region" description="Basic and acidic residues" evidence="1">
    <location>
        <begin position="152"/>
        <end position="176"/>
    </location>
</feature>
<proteinExistence type="predicted"/>
<dbReference type="PANTHER" id="PTHR14187">
    <property type="entry name" value="ALPHA KINASE/ELONGATION FACTOR 2 KINASE"/>
    <property type="match status" value="1"/>
</dbReference>
<gene>
    <name evidence="2" type="ORF">MCOR_25034</name>
</gene>
<dbReference type="EMBL" id="CACVKT020004390">
    <property type="protein sequence ID" value="CAC5389901.1"/>
    <property type="molecule type" value="Genomic_DNA"/>
</dbReference>
<dbReference type="PANTHER" id="PTHR14187:SF5">
    <property type="entry name" value="HEAT SHOCK 70 KDA PROTEIN 12A"/>
    <property type="match status" value="1"/>
</dbReference>